<dbReference type="Pfam" id="PF00857">
    <property type="entry name" value="Isochorismatase"/>
    <property type="match status" value="1"/>
</dbReference>
<evidence type="ECO:0000256" key="1">
    <source>
        <dbReference type="ARBA" id="ARBA00022801"/>
    </source>
</evidence>
<dbReference type="InterPro" id="IPR050272">
    <property type="entry name" value="Isochorismatase-like_hydrls"/>
</dbReference>
<evidence type="ECO:0000313" key="3">
    <source>
        <dbReference type="EMBL" id="OAM87652.1"/>
    </source>
</evidence>
<dbReference type="Gene3D" id="3.40.50.850">
    <property type="entry name" value="Isochorismatase-like"/>
    <property type="match status" value="1"/>
</dbReference>
<proteinExistence type="predicted"/>
<accession>A0A178IC95</accession>
<keyword evidence="4" id="KW-1185">Reference proteome</keyword>
<name>A0A178IC95_9BACT</name>
<gene>
    <name evidence="3" type="ORF">AW736_22335</name>
</gene>
<dbReference type="PANTHER" id="PTHR43540">
    <property type="entry name" value="PEROXYUREIDOACRYLATE/UREIDOACRYLATE AMIDOHYDROLASE-RELATED"/>
    <property type="match status" value="1"/>
</dbReference>
<dbReference type="SUPFAM" id="SSF52499">
    <property type="entry name" value="Isochorismatase-like hydrolases"/>
    <property type="match status" value="1"/>
</dbReference>
<dbReference type="Proteomes" id="UP000078486">
    <property type="component" value="Unassembled WGS sequence"/>
</dbReference>
<dbReference type="InterPro" id="IPR036380">
    <property type="entry name" value="Isochorismatase-like_sf"/>
</dbReference>
<feature type="domain" description="Isochorismatase-like" evidence="2">
    <location>
        <begin position="30"/>
        <end position="228"/>
    </location>
</feature>
<dbReference type="RefSeq" id="WP_068772521.1">
    <property type="nucleotide sequence ID" value="NZ_CP109796.1"/>
</dbReference>
<reference evidence="3 4" key="1">
    <citation type="submission" date="2016-01" db="EMBL/GenBank/DDBJ databases">
        <title>High potential of lignocellulose degradation of a new Verrucomicrobia species.</title>
        <authorList>
            <person name="Wang Y."/>
            <person name="Shi Y."/>
            <person name="Qiu Z."/>
            <person name="Liu S."/>
            <person name="Yang H."/>
        </authorList>
    </citation>
    <scope>NUCLEOTIDE SEQUENCE [LARGE SCALE GENOMIC DNA]</scope>
    <source>
        <strain evidence="3 4">TSB47</strain>
    </source>
</reference>
<sequence>MSWRTSYRSFYYETLPADALPDIRLPADATALLLIDLQRGFYDPAPLTPDATDEALHEYRRWAPYRARMAGTVLPNAARLLARFRAAPATARAVIHAHITSLTPDGRDRSLSHARPGFNNLHYPPGSPGAAFLPETAPLPGEIVLGKTTDSAVTGTTLRLLLANLRVRHVVVAGVFTDQCVSSTVRSLADESFDVVLVDDACAAATDELHRAELTIINNLYCQVLATDETLGALAP</sequence>
<protein>
    <submittedName>
        <fullName evidence="3">Amidase</fullName>
    </submittedName>
</protein>
<dbReference type="GO" id="GO:0016787">
    <property type="term" value="F:hydrolase activity"/>
    <property type="evidence" value="ECO:0007669"/>
    <property type="project" value="UniProtKB-KW"/>
</dbReference>
<dbReference type="EMBL" id="LRRQ01000167">
    <property type="protein sequence ID" value="OAM87652.1"/>
    <property type="molecule type" value="Genomic_DNA"/>
</dbReference>
<organism evidence="3 4">
    <name type="scientific">Termitidicoccus mucosus</name>
    <dbReference type="NCBI Taxonomy" id="1184151"/>
    <lineage>
        <taxon>Bacteria</taxon>
        <taxon>Pseudomonadati</taxon>
        <taxon>Verrucomicrobiota</taxon>
        <taxon>Opitutia</taxon>
        <taxon>Opitutales</taxon>
        <taxon>Opitutaceae</taxon>
        <taxon>Termitidicoccus</taxon>
    </lineage>
</organism>
<evidence type="ECO:0000259" key="2">
    <source>
        <dbReference type="Pfam" id="PF00857"/>
    </source>
</evidence>
<dbReference type="AlphaFoldDB" id="A0A178IC95"/>
<keyword evidence="1" id="KW-0378">Hydrolase</keyword>
<dbReference type="OrthoDB" id="257098at2"/>
<comment type="caution">
    <text evidence="3">The sequence shown here is derived from an EMBL/GenBank/DDBJ whole genome shotgun (WGS) entry which is preliminary data.</text>
</comment>
<dbReference type="PANTHER" id="PTHR43540:SF1">
    <property type="entry name" value="ISOCHORISMATASE HYDROLASE"/>
    <property type="match status" value="1"/>
</dbReference>
<dbReference type="InterPro" id="IPR000868">
    <property type="entry name" value="Isochorismatase-like_dom"/>
</dbReference>
<dbReference type="CDD" id="cd00431">
    <property type="entry name" value="cysteine_hydrolases"/>
    <property type="match status" value="1"/>
</dbReference>
<dbReference type="STRING" id="1184151.AW736_22335"/>
<evidence type="ECO:0000313" key="4">
    <source>
        <dbReference type="Proteomes" id="UP000078486"/>
    </source>
</evidence>